<dbReference type="GO" id="GO:0019825">
    <property type="term" value="F:oxygen binding"/>
    <property type="evidence" value="ECO:0007669"/>
    <property type="project" value="InterPro"/>
</dbReference>
<dbReference type="InterPro" id="IPR009050">
    <property type="entry name" value="Globin-like_sf"/>
</dbReference>
<dbReference type="InterPro" id="IPR012292">
    <property type="entry name" value="Globin/Proto"/>
</dbReference>
<protein>
    <recommendedName>
        <fullName evidence="3">Preprotein translocase subunit TatC</fullName>
    </recommendedName>
</protein>
<dbReference type="EMBL" id="NISK01000004">
    <property type="protein sequence ID" value="OWQ94715.1"/>
    <property type="molecule type" value="Genomic_DNA"/>
</dbReference>
<evidence type="ECO:0000313" key="1">
    <source>
        <dbReference type="EMBL" id="OWQ94715.1"/>
    </source>
</evidence>
<evidence type="ECO:0000313" key="2">
    <source>
        <dbReference type="Proteomes" id="UP000197361"/>
    </source>
</evidence>
<evidence type="ECO:0008006" key="3">
    <source>
        <dbReference type="Google" id="ProtNLM"/>
    </source>
</evidence>
<dbReference type="AlphaFoldDB" id="A0A246JQT9"/>
<dbReference type="Proteomes" id="UP000197361">
    <property type="component" value="Unassembled WGS sequence"/>
</dbReference>
<dbReference type="OrthoDB" id="25954at2"/>
<dbReference type="Gene3D" id="1.10.490.10">
    <property type="entry name" value="Globins"/>
    <property type="match status" value="1"/>
</dbReference>
<dbReference type="RefSeq" id="WP_088442779.1">
    <property type="nucleotide sequence ID" value="NZ_BMMC01000008.1"/>
</dbReference>
<proteinExistence type="predicted"/>
<organism evidence="1 2">
    <name type="scientific">Sphingopyxis bauzanensis</name>
    <dbReference type="NCBI Taxonomy" id="651663"/>
    <lineage>
        <taxon>Bacteria</taxon>
        <taxon>Pseudomonadati</taxon>
        <taxon>Pseudomonadota</taxon>
        <taxon>Alphaproteobacteria</taxon>
        <taxon>Sphingomonadales</taxon>
        <taxon>Sphingomonadaceae</taxon>
        <taxon>Sphingopyxis</taxon>
    </lineage>
</organism>
<dbReference type="SUPFAM" id="SSF46458">
    <property type="entry name" value="Globin-like"/>
    <property type="match status" value="1"/>
</dbReference>
<dbReference type="CDD" id="cd08916">
    <property type="entry name" value="TrHb3_P"/>
    <property type="match status" value="1"/>
</dbReference>
<comment type="caution">
    <text evidence="1">The sequence shown here is derived from an EMBL/GenBank/DDBJ whole genome shotgun (WGS) entry which is preliminary data.</text>
</comment>
<gene>
    <name evidence="1" type="ORF">CDQ92_16750</name>
</gene>
<name>A0A246JQT9_9SPHN</name>
<sequence length="155" mass="17372">MISNPHAAAARQSKREAAEALKIDPLFIRQMVEEFYAAIRGDDRLGPIFAARIANWDEHLDRMTAFWSSVLHESGGFRGNPMAKHIAIPGIERDDFLHWLALFGATLDRLERDPAATRLIIERARMIADSLLTGIRIHRDGRTDLGAMRGLDEAG</sequence>
<reference evidence="1 2" key="1">
    <citation type="journal article" date="2010" name="Int. J. Syst. Evol. Microbiol.">
        <title>Sphingopyxis bauzanensis sp. nov., a psychrophilic bacterium isolated from soil.</title>
        <authorList>
            <person name="Zhang D.C."/>
            <person name="Liu H.C."/>
            <person name="Xin Y.H."/>
            <person name="Zhou Y.G."/>
            <person name="Schinner F."/>
            <person name="Margesin R."/>
        </authorList>
    </citation>
    <scope>NUCLEOTIDE SEQUENCE [LARGE SCALE GENOMIC DNA]</scope>
    <source>
        <strain evidence="1 2">DSM 22271</strain>
    </source>
</reference>
<accession>A0A246JQT9</accession>
<dbReference type="GO" id="GO:0020037">
    <property type="term" value="F:heme binding"/>
    <property type="evidence" value="ECO:0007669"/>
    <property type="project" value="InterPro"/>
</dbReference>
<keyword evidence="2" id="KW-1185">Reference proteome</keyword>